<dbReference type="EMBL" id="PJQD01000033">
    <property type="protein sequence ID" value="POY73864.1"/>
    <property type="molecule type" value="Genomic_DNA"/>
</dbReference>
<dbReference type="GO" id="GO:0005737">
    <property type="term" value="C:cytoplasm"/>
    <property type="evidence" value="ECO:0007669"/>
    <property type="project" value="UniProtKB-SubCell"/>
</dbReference>
<gene>
    <name evidence="3" type="primary">YAF9</name>
    <name evidence="6" type="ORF">BMF94_3034</name>
</gene>
<dbReference type="Pfam" id="PF03366">
    <property type="entry name" value="YEATS"/>
    <property type="match status" value="2"/>
</dbReference>
<keyword evidence="7" id="KW-1185">Reference proteome</keyword>
<dbReference type="InterPro" id="IPR038704">
    <property type="entry name" value="YEAST_sf"/>
</dbReference>
<dbReference type="Gene3D" id="2.60.40.1970">
    <property type="entry name" value="YEATS domain"/>
    <property type="match status" value="1"/>
</dbReference>
<keyword evidence="3" id="KW-0227">DNA damage</keyword>
<evidence type="ECO:0000259" key="5">
    <source>
        <dbReference type="PROSITE" id="PS51037"/>
    </source>
</evidence>
<dbReference type="CDD" id="cd14686">
    <property type="entry name" value="bZIP"/>
    <property type="match status" value="1"/>
</dbReference>
<keyword evidence="3" id="KW-0175">Coiled coil</keyword>
<reference evidence="6 7" key="1">
    <citation type="journal article" date="2018" name="Front. Microbiol.">
        <title>Prospects for Fungal Bioremediation of Acidic Radioactive Waste Sites: Characterization and Genome Sequence of Rhodotorula taiwanensis MD1149.</title>
        <authorList>
            <person name="Tkavc R."/>
            <person name="Matrosova V.Y."/>
            <person name="Grichenko O.E."/>
            <person name="Gostincar C."/>
            <person name="Volpe R.P."/>
            <person name="Klimenkova P."/>
            <person name="Gaidamakova E.K."/>
            <person name="Zhou C.E."/>
            <person name="Stewart B.J."/>
            <person name="Lyman M.G."/>
            <person name="Malfatti S.A."/>
            <person name="Rubinfeld B."/>
            <person name="Courtot M."/>
            <person name="Singh J."/>
            <person name="Dalgard C.L."/>
            <person name="Hamilton T."/>
            <person name="Frey K.G."/>
            <person name="Gunde-Cimerman N."/>
            <person name="Dugan L."/>
            <person name="Daly M.J."/>
        </authorList>
    </citation>
    <scope>NUCLEOTIDE SEQUENCE [LARGE SCALE GENOMIC DNA]</scope>
    <source>
        <strain evidence="6 7">MD1149</strain>
    </source>
</reference>
<keyword evidence="3" id="KW-0156">Chromatin regulator</keyword>
<keyword evidence="3" id="KW-0805">Transcription regulation</keyword>
<dbReference type="PROSITE" id="PS51037">
    <property type="entry name" value="YEATS"/>
    <property type="match status" value="1"/>
</dbReference>
<evidence type="ECO:0000313" key="6">
    <source>
        <dbReference type="EMBL" id="POY73864.1"/>
    </source>
</evidence>
<keyword evidence="3" id="KW-0234">DNA repair</keyword>
<keyword evidence="3" id="KW-0963">Cytoplasm</keyword>
<dbReference type="InterPro" id="IPR005033">
    <property type="entry name" value="YEATS"/>
</dbReference>
<comment type="subcellular location">
    <subcellularLocation>
        <location evidence="3">Nucleus</location>
    </subcellularLocation>
    <subcellularLocation>
        <location evidence="3">Cytoplasm</location>
    </subcellularLocation>
</comment>
<dbReference type="GO" id="GO:0006281">
    <property type="term" value="P:DNA repair"/>
    <property type="evidence" value="ECO:0007669"/>
    <property type="project" value="UniProtKB-UniRule"/>
</dbReference>
<comment type="similarity">
    <text evidence="3">Belongs to the YAF9 family.</text>
</comment>
<comment type="caution">
    <text evidence="6">The sequence shown here is derived from an EMBL/GenBank/DDBJ whole genome shotgun (WGS) entry which is preliminary data.</text>
</comment>
<evidence type="ECO:0000256" key="1">
    <source>
        <dbReference type="ARBA" id="ARBA00023242"/>
    </source>
</evidence>
<keyword evidence="3" id="KW-0010">Activator</keyword>
<dbReference type="InterPro" id="IPR055129">
    <property type="entry name" value="YEATS_dom"/>
</dbReference>
<dbReference type="GO" id="GO:0006355">
    <property type="term" value="P:regulation of DNA-templated transcription"/>
    <property type="evidence" value="ECO:0007669"/>
    <property type="project" value="InterPro"/>
</dbReference>
<name>A0A2S5BAS2_9BASI</name>
<dbReference type="PANTHER" id="PTHR23195">
    <property type="entry name" value="YEATS DOMAIN"/>
    <property type="match status" value="1"/>
</dbReference>
<comment type="domain">
    <text evidence="3">The coiled-coil domain is required for assembly into the NuA4 complex.</text>
</comment>
<organism evidence="6 7">
    <name type="scientific">Rhodotorula taiwanensis</name>
    <dbReference type="NCBI Taxonomy" id="741276"/>
    <lineage>
        <taxon>Eukaryota</taxon>
        <taxon>Fungi</taxon>
        <taxon>Dikarya</taxon>
        <taxon>Basidiomycota</taxon>
        <taxon>Pucciniomycotina</taxon>
        <taxon>Microbotryomycetes</taxon>
        <taxon>Sporidiobolales</taxon>
        <taxon>Sporidiobolaceae</taxon>
        <taxon>Rhodotorula</taxon>
    </lineage>
</organism>
<evidence type="ECO:0000256" key="3">
    <source>
        <dbReference type="RuleBase" id="RU367117"/>
    </source>
</evidence>
<keyword evidence="1 2" id="KW-0539">Nucleus</keyword>
<evidence type="ECO:0000313" key="7">
    <source>
        <dbReference type="Proteomes" id="UP000237144"/>
    </source>
</evidence>
<dbReference type="Proteomes" id="UP000237144">
    <property type="component" value="Unassembled WGS sequence"/>
</dbReference>
<feature type="region of interest" description="Disordered" evidence="4">
    <location>
        <begin position="299"/>
        <end position="319"/>
    </location>
</feature>
<keyword evidence="3" id="KW-0804">Transcription</keyword>
<dbReference type="OrthoDB" id="16041at2759"/>
<proteinExistence type="inferred from homology"/>
<dbReference type="AlphaFoldDB" id="A0A2S5BAS2"/>
<evidence type="ECO:0000256" key="2">
    <source>
        <dbReference type="PROSITE-ProRule" id="PRU00376"/>
    </source>
</evidence>
<comment type="subunit">
    <text evidence="3">Component of the SWR1 chromatin-remodeling complex and of the NuA4 histone acetyltransferase complex.</text>
</comment>
<evidence type="ECO:0000256" key="4">
    <source>
        <dbReference type="SAM" id="MobiDB-lite"/>
    </source>
</evidence>
<accession>A0A2S5BAS2</accession>
<dbReference type="STRING" id="741276.A0A2S5BAS2"/>
<comment type="function">
    <text evidence="3">Component of the SWR1 complex which mediates the ATP-dependent exchange of histone H2A for an H2A variant leading to transcriptional regulation of selected genes by chromatin remodeling. Component of the NuA4 histone acetyltransferase complex which is involved in transcriptional activation of selected genes principally by acetylation of nucleosomal histones H4 and H2A. The NuA4 complex is also involved in DNA repair. Yaf9 may also be required for viability in conditions in which the structural integrity of the spindle is compromised.</text>
</comment>
<feature type="domain" description="YEATS" evidence="5">
    <location>
        <begin position="8"/>
        <end position="223"/>
    </location>
</feature>
<protein>
    <recommendedName>
        <fullName evidence="3">Protein AF-9 homolog</fullName>
    </recommendedName>
</protein>
<dbReference type="GO" id="GO:0000812">
    <property type="term" value="C:Swr1 complex"/>
    <property type="evidence" value="ECO:0007669"/>
    <property type="project" value="UniProtKB-UniRule"/>
</dbReference>
<sequence length="319" mass="35238">MSAPGLKRVRGVTVFRPIVYGNSCVLLTEQERNGTDHTHRWTVGVRSAASAPYPNQHPNQQIGGADDISYMIKKVTFKLYETYKNPLRCESDSGRKAGRLVPPGKLTATPLLPVTAIEQPPFEVTETGWGEFDIIIKVFFAPESNEKPLTFTHHLKLHPWPVDPILYAQPTATGEPSIPTPSDPAAAATPLAPPVLSPVHSWQYEELCFTEPTEAFYAVLLEHKPTPLPKSNRHPKLLTHPLSAGGNIGEFSLEMEDDEGRRIDKAREKTLEQIEDLRRQLVSYDQELGSLKKEVEEIQKQKAAEGTGTPAAAQASPAL</sequence>
<dbReference type="GO" id="GO:0006325">
    <property type="term" value="P:chromatin organization"/>
    <property type="evidence" value="ECO:0007669"/>
    <property type="project" value="UniProtKB-KW"/>
</dbReference>